<evidence type="ECO:0000256" key="1">
    <source>
        <dbReference type="PROSITE-ProRule" id="PRU00042"/>
    </source>
</evidence>
<dbReference type="Gene3D" id="3.30.160.60">
    <property type="entry name" value="Classic Zinc Finger"/>
    <property type="match status" value="1"/>
</dbReference>
<dbReference type="Proteomes" id="UP001303046">
    <property type="component" value="Unassembled WGS sequence"/>
</dbReference>
<accession>A0ABR1CFY0</accession>
<feature type="domain" description="C2H2-type" evidence="2">
    <location>
        <begin position="167"/>
        <end position="195"/>
    </location>
</feature>
<evidence type="ECO:0000313" key="4">
    <source>
        <dbReference type="Proteomes" id="UP001303046"/>
    </source>
</evidence>
<dbReference type="PROSITE" id="PS50157">
    <property type="entry name" value="ZINC_FINGER_C2H2_2"/>
    <property type="match status" value="1"/>
</dbReference>
<name>A0ABR1CFY0_NECAM</name>
<evidence type="ECO:0000313" key="3">
    <source>
        <dbReference type="EMBL" id="KAK6737357.1"/>
    </source>
</evidence>
<comment type="caution">
    <text evidence="3">The sequence shown here is derived from an EMBL/GenBank/DDBJ whole genome shotgun (WGS) entry which is preliminary data.</text>
</comment>
<protein>
    <recommendedName>
        <fullName evidence="2">C2H2-type domain-containing protein</fullName>
    </recommendedName>
</protein>
<proteinExistence type="predicted"/>
<dbReference type="SUPFAM" id="SSF57667">
    <property type="entry name" value="beta-beta-alpha zinc fingers"/>
    <property type="match status" value="1"/>
</dbReference>
<dbReference type="InterPro" id="IPR036236">
    <property type="entry name" value="Znf_C2H2_sf"/>
</dbReference>
<dbReference type="PROSITE" id="PS00028">
    <property type="entry name" value="ZINC_FINGER_C2H2_1"/>
    <property type="match status" value="1"/>
</dbReference>
<gene>
    <name evidence="3" type="primary">Necator_chrII.g7619</name>
    <name evidence="3" type="ORF">RB195_019825</name>
</gene>
<keyword evidence="1" id="KW-0863">Zinc-finger</keyword>
<sequence>MNLLQKGNYILPKLFDPDKVFFRTTTIEKILPPCAPENSVELCFYCIEGHECVDHPNRRKMRSGIDCFADDDFRLVDEHHIKNLHKSPDEEEIDTKECILANDDKEVEVKREASIDCGHHLTVVTATKGKAMSSRRPTKSGDHCHQEVMTVSEIPRKRFSRFREKTFVCDVCDAAFTLKQNVQSHLFIYHMQKDGSLKQHTRLMYKCDNCEKVSIVFNSQLFRNIRKVKCGLDRRILTKNGGAE</sequence>
<evidence type="ECO:0000259" key="2">
    <source>
        <dbReference type="PROSITE" id="PS50157"/>
    </source>
</evidence>
<dbReference type="InterPro" id="IPR013087">
    <property type="entry name" value="Znf_C2H2_type"/>
</dbReference>
<keyword evidence="1" id="KW-0479">Metal-binding</keyword>
<dbReference type="EMBL" id="JAVFWL010000002">
    <property type="protein sequence ID" value="KAK6737357.1"/>
    <property type="molecule type" value="Genomic_DNA"/>
</dbReference>
<keyword evidence="1" id="KW-0862">Zinc</keyword>
<organism evidence="3 4">
    <name type="scientific">Necator americanus</name>
    <name type="common">Human hookworm</name>
    <dbReference type="NCBI Taxonomy" id="51031"/>
    <lineage>
        <taxon>Eukaryota</taxon>
        <taxon>Metazoa</taxon>
        <taxon>Ecdysozoa</taxon>
        <taxon>Nematoda</taxon>
        <taxon>Chromadorea</taxon>
        <taxon>Rhabditida</taxon>
        <taxon>Rhabditina</taxon>
        <taxon>Rhabditomorpha</taxon>
        <taxon>Strongyloidea</taxon>
        <taxon>Ancylostomatidae</taxon>
        <taxon>Bunostominae</taxon>
        <taxon>Necator</taxon>
    </lineage>
</organism>
<reference evidence="3 4" key="1">
    <citation type="submission" date="2023-08" db="EMBL/GenBank/DDBJ databases">
        <title>A Necator americanus chromosomal reference genome.</title>
        <authorList>
            <person name="Ilik V."/>
            <person name="Petrzelkova K.J."/>
            <person name="Pardy F."/>
            <person name="Fuh T."/>
            <person name="Niatou-Singa F.S."/>
            <person name="Gouil Q."/>
            <person name="Baker L."/>
            <person name="Ritchie M.E."/>
            <person name="Jex A.R."/>
            <person name="Gazzola D."/>
            <person name="Li H."/>
            <person name="Toshio Fujiwara R."/>
            <person name="Zhan B."/>
            <person name="Aroian R.V."/>
            <person name="Pafco B."/>
            <person name="Schwarz E.M."/>
        </authorList>
    </citation>
    <scope>NUCLEOTIDE SEQUENCE [LARGE SCALE GENOMIC DNA]</scope>
    <source>
        <strain evidence="3 4">Aroian</strain>
        <tissue evidence="3">Whole animal</tissue>
    </source>
</reference>
<keyword evidence="4" id="KW-1185">Reference proteome</keyword>